<name>A0A4Q8QG92_9FLAO</name>
<dbReference type="Pfam" id="PF08818">
    <property type="entry name" value="DUF1801"/>
    <property type="match status" value="1"/>
</dbReference>
<gene>
    <name evidence="2" type="ORF">EW142_07080</name>
</gene>
<feature type="domain" description="YdhG-like" evidence="1">
    <location>
        <begin position="15"/>
        <end position="110"/>
    </location>
</feature>
<evidence type="ECO:0000313" key="2">
    <source>
        <dbReference type="EMBL" id="TAI49555.1"/>
    </source>
</evidence>
<accession>A0A4Q8QG92</accession>
<evidence type="ECO:0000313" key="3">
    <source>
        <dbReference type="Proteomes" id="UP000291981"/>
    </source>
</evidence>
<dbReference type="Gene3D" id="3.90.1150.200">
    <property type="match status" value="1"/>
</dbReference>
<dbReference type="AlphaFoldDB" id="A0A4Q8QG92"/>
<keyword evidence="3" id="KW-1185">Reference proteome</keyword>
<dbReference type="OrthoDB" id="670608at2"/>
<organism evidence="2 3">
    <name type="scientific">Flagellimonas allohymeniacidonis</name>
    <dbReference type="NCBI Taxonomy" id="2517819"/>
    <lineage>
        <taxon>Bacteria</taxon>
        <taxon>Pseudomonadati</taxon>
        <taxon>Bacteroidota</taxon>
        <taxon>Flavobacteriia</taxon>
        <taxon>Flavobacteriales</taxon>
        <taxon>Flavobacteriaceae</taxon>
        <taxon>Flagellimonas</taxon>
    </lineage>
</organism>
<sequence length="121" mass="14237">MNPAEEYILSQPEPKRSILLHLRAVVEAVIPEATMKYKWGIPCFYVEKYPICYFNAPSKKDYVDIAFWTSAHLTKYIELMVTEKRKVVKSLRYTTLEEIDDTILTEVLEEVNAHKEKGFYK</sequence>
<dbReference type="RefSeq" id="WP_130611665.1">
    <property type="nucleotide sequence ID" value="NZ_SGIU01000001.1"/>
</dbReference>
<dbReference type="SUPFAM" id="SSF159888">
    <property type="entry name" value="YdhG-like"/>
    <property type="match status" value="1"/>
</dbReference>
<dbReference type="InterPro" id="IPR014922">
    <property type="entry name" value="YdhG-like"/>
</dbReference>
<reference evidence="2 3" key="1">
    <citation type="submission" date="2019-02" db="EMBL/GenBank/DDBJ databases">
        <title>Draft genome sequence of Muricauda sp. 176CP4-71.</title>
        <authorList>
            <person name="Park J.-S."/>
        </authorList>
    </citation>
    <scope>NUCLEOTIDE SEQUENCE [LARGE SCALE GENOMIC DNA]</scope>
    <source>
        <strain evidence="2 3">176CP4-71</strain>
    </source>
</reference>
<comment type="caution">
    <text evidence="2">The sequence shown here is derived from an EMBL/GenBank/DDBJ whole genome shotgun (WGS) entry which is preliminary data.</text>
</comment>
<protein>
    <submittedName>
        <fullName evidence="2">DUF1801 domain-containing protein</fullName>
    </submittedName>
</protein>
<evidence type="ECO:0000259" key="1">
    <source>
        <dbReference type="Pfam" id="PF08818"/>
    </source>
</evidence>
<dbReference type="EMBL" id="SGIU01000001">
    <property type="protein sequence ID" value="TAI49555.1"/>
    <property type="molecule type" value="Genomic_DNA"/>
</dbReference>
<dbReference type="Proteomes" id="UP000291981">
    <property type="component" value="Unassembled WGS sequence"/>
</dbReference>
<proteinExistence type="predicted"/>